<evidence type="ECO:0000313" key="3">
    <source>
        <dbReference type="Proteomes" id="UP001172082"/>
    </source>
</evidence>
<name>A0ABT8KSB9_9BACT</name>
<protein>
    <submittedName>
        <fullName evidence="2">Uncharacterized protein</fullName>
    </submittedName>
</protein>
<keyword evidence="3" id="KW-1185">Reference proteome</keyword>
<accession>A0ABT8KSB9</accession>
<keyword evidence="1" id="KW-0732">Signal</keyword>
<dbReference type="EMBL" id="JAUJEA010000007">
    <property type="protein sequence ID" value="MDN5203308.1"/>
    <property type="molecule type" value="Genomic_DNA"/>
</dbReference>
<feature type="signal peptide" evidence="1">
    <location>
        <begin position="1"/>
        <end position="22"/>
    </location>
</feature>
<dbReference type="PROSITE" id="PS51257">
    <property type="entry name" value="PROKAR_LIPOPROTEIN"/>
    <property type="match status" value="1"/>
</dbReference>
<dbReference type="Proteomes" id="UP001172082">
    <property type="component" value="Unassembled WGS sequence"/>
</dbReference>
<organism evidence="2 3">
    <name type="scientific">Splendidivirga corallicola</name>
    <dbReference type="NCBI Taxonomy" id="3051826"/>
    <lineage>
        <taxon>Bacteria</taxon>
        <taxon>Pseudomonadati</taxon>
        <taxon>Bacteroidota</taxon>
        <taxon>Cytophagia</taxon>
        <taxon>Cytophagales</taxon>
        <taxon>Splendidivirgaceae</taxon>
        <taxon>Splendidivirga</taxon>
    </lineage>
</organism>
<evidence type="ECO:0000313" key="2">
    <source>
        <dbReference type="EMBL" id="MDN5203308.1"/>
    </source>
</evidence>
<proteinExistence type="predicted"/>
<dbReference type="RefSeq" id="WP_346753333.1">
    <property type="nucleotide sequence ID" value="NZ_JAUJEA010000007.1"/>
</dbReference>
<feature type="chain" id="PRO_5046902982" evidence="1">
    <location>
        <begin position="23"/>
        <end position="173"/>
    </location>
</feature>
<evidence type="ECO:0000256" key="1">
    <source>
        <dbReference type="SAM" id="SignalP"/>
    </source>
</evidence>
<sequence>MKNLIFLSIFSLFLLVSCGGNSQNNSNKNLNCVEYWSQVKFADFCGLTTSNFDFNTIPNDICNADQKNSFPFDDRISIRVFNHFSKDNAKEEYDDEKANSLSVTGYTAINNLGDDAFAILTTEFNKLDLAIIQVVKDTYTIYLEVNGDTANGSNNCFTEGSVIDFARALAGPL</sequence>
<comment type="caution">
    <text evidence="2">The sequence shown here is derived from an EMBL/GenBank/DDBJ whole genome shotgun (WGS) entry which is preliminary data.</text>
</comment>
<gene>
    <name evidence="2" type="ORF">QQ008_18115</name>
</gene>
<reference evidence="2" key="1">
    <citation type="submission" date="2023-06" db="EMBL/GenBank/DDBJ databases">
        <title>Genomic of Parafulvivirga corallium.</title>
        <authorList>
            <person name="Wang G."/>
        </authorList>
    </citation>
    <scope>NUCLEOTIDE SEQUENCE</scope>
    <source>
        <strain evidence="2">BMA10</strain>
    </source>
</reference>